<dbReference type="NCBIfam" id="TIGR01777">
    <property type="entry name" value="yfcH"/>
    <property type="match status" value="1"/>
</dbReference>
<dbReference type="Proteomes" id="UP000824504">
    <property type="component" value="Chromosome"/>
</dbReference>
<proteinExistence type="inferred from homology"/>
<evidence type="ECO:0000259" key="2">
    <source>
        <dbReference type="Pfam" id="PF01370"/>
    </source>
</evidence>
<feature type="domain" description="NAD-dependent epimerase/dehydratase" evidence="2">
    <location>
        <begin position="4"/>
        <end position="209"/>
    </location>
</feature>
<gene>
    <name evidence="4" type="ORF">KDB89_14025</name>
</gene>
<accession>A0ABX8SHQ3</accession>
<comment type="similarity">
    <text evidence="1">Belongs to the NAD(P)-dependent epimerase/dehydratase family. SDR39U1 subfamily.</text>
</comment>
<dbReference type="InterPro" id="IPR001509">
    <property type="entry name" value="Epimerase_deHydtase"/>
</dbReference>
<evidence type="ECO:0000256" key="1">
    <source>
        <dbReference type="ARBA" id="ARBA00009353"/>
    </source>
</evidence>
<evidence type="ECO:0000259" key="3">
    <source>
        <dbReference type="Pfam" id="PF08338"/>
    </source>
</evidence>
<dbReference type="PANTHER" id="PTHR11092:SF0">
    <property type="entry name" value="EPIMERASE FAMILY PROTEIN SDR39U1"/>
    <property type="match status" value="1"/>
</dbReference>
<name>A0ABX8SHQ3_9ACTN</name>
<dbReference type="InterPro" id="IPR010099">
    <property type="entry name" value="SDR39U1"/>
</dbReference>
<dbReference type="RefSeq" id="WP_219082068.1">
    <property type="nucleotide sequence ID" value="NZ_CP079216.1"/>
</dbReference>
<keyword evidence="5" id="KW-1185">Reference proteome</keyword>
<organism evidence="4 5">
    <name type="scientific">Tessaracoccus palaemonis</name>
    <dbReference type="NCBI Taxonomy" id="2829499"/>
    <lineage>
        <taxon>Bacteria</taxon>
        <taxon>Bacillati</taxon>
        <taxon>Actinomycetota</taxon>
        <taxon>Actinomycetes</taxon>
        <taxon>Propionibacteriales</taxon>
        <taxon>Propionibacteriaceae</taxon>
        <taxon>Tessaracoccus</taxon>
    </lineage>
</organism>
<dbReference type="EMBL" id="CP079216">
    <property type="protein sequence ID" value="QXT62825.1"/>
    <property type="molecule type" value="Genomic_DNA"/>
</dbReference>
<evidence type="ECO:0000313" key="5">
    <source>
        <dbReference type="Proteomes" id="UP000824504"/>
    </source>
</evidence>
<dbReference type="InterPro" id="IPR013549">
    <property type="entry name" value="DUF1731"/>
</dbReference>
<dbReference type="Pfam" id="PF01370">
    <property type="entry name" value="Epimerase"/>
    <property type="match status" value="1"/>
</dbReference>
<dbReference type="PANTHER" id="PTHR11092">
    <property type="entry name" value="SUGAR NUCLEOTIDE EPIMERASE RELATED"/>
    <property type="match status" value="1"/>
</dbReference>
<reference evidence="4 5" key="1">
    <citation type="submission" date="2021-07" db="EMBL/GenBank/DDBJ databases">
        <title>complete genome sequencing of Tessaracoccus sp.J1M15.</title>
        <authorList>
            <person name="Bae J.-W."/>
            <person name="Kim D.-y."/>
        </authorList>
    </citation>
    <scope>NUCLEOTIDE SEQUENCE [LARGE SCALE GENOMIC DNA]</scope>
    <source>
        <strain evidence="4 5">J1M15</strain>
    </source>
</reference>
<feature type="domain" description="DUF1731" evidence="3">
    <location>
        <begin position="248"/>
        <end position="295"/>
    </location>
</feature>
<sequence>MSTWLISGSSGLVGTRLVQLLRHGDHTVVRLVRRRPNGPDEIAWDPATHELPDGALDGVDVVVNLSGETIGGRFTDEHRAAILRSRLDATTTLSDALAADPGERTLVQASAIGFYGPRRPGELLTEGSTRGDGFLADVVATWERASRHATAAGVRTVLLRTGIVLSGNGGVLPQQLPLFRLGLGGPLTRRDAWLSWISLEDLARAYVHAGLTGSLSGRVNAVGPEPVTQGLFAKALGEATHRPSWLPTPAVGPMLLLGRQGYDELVNTDQRVSSARLEASGFEFLDRDVASALRRALA</sequence>
<evidence type="ECO:0000313" key="4">
    <source>
        <dbReference type="EMBL" id="QXT62825.1"/>
    </source>
</evidence>
<protein>
    <submittedName>
        <fullName evidence="4">TIGR01777 family oxidoreductase</fullName>
    </submittedName>
</protein>
<dbReference type="Pfam" id="PF08338">
    <property type="entry name" value="DUF1731"/>
    <property type="match status" value="1"/>
</dbReference>